<dbReference type="EMBL" id="CAJHOE010000004">
    <property type="protein sequence ID" value="CAD7288640.1"/>
    <property type="molecule type" value="Genomic_DNA"/>
</dbReference>
<reference evidence="2 3" key="1">
    <citation type="submission" date="2020-11" db="EMBL/GenBank/DDBJ databases">
        <authorList>
            <person name="Peeters C."/>
        </authorList>
    </citation>
    <scope>NUCLEOTIDE SEQUENCE [LARGE SCALE GENOMIC DNA]</scope>
    <source>
        <strain evidence="2 3">LMG 8286</strain>
    </source>
</reference>
<dbReference type="Gene3D" id="3.30.565.10">
    <property type="entry name" value="Histidine kinase-like ATPase, C-terminal domain"/>
    <property type="match status" value="1"/>
</dbReference>
<keyword evidence="3" id="KW-1185">Reference proteome</keyword>
<evidence type="ECO:0000259" key="1">
    <source>
        <dbReference type="Pfam" id="PF02518"/>
    </source>
</evidence>
<evidence type="ECO:0000313" key="3">
    <source>
        <dbReference type="Proteomes" id="UP000789359"/>
    </source>
</evidence>
<dbReference type="SUPFAM" id="SSF55874">
    <property type="entry name" value="ATPase domain of HSP90 chaperone/DNA topoisomerase II/histidine kinase"/>
    <property type="match status" value="1"/>
</dbReference>
<organism evidence="2 3">
    <name type="scientific">Campylobacter suis</name>
    <dbReference type="NCBI Taxonomy" id="2790657"/>
    <lineage>
        <taxon>Bacteria</taxon>
        <taxon>Pseudomonadati</taxon>
        <taxon>Campylobacterota</taxon>
        <taxon>Epsilonproteobacteria</taxon>
        <taxon>Campylobacterales</taxon>
        <taxon>Campylobacteraceae</taxon>
        <taxon>Campylobacter</taxon>
    </lineage>
</organism>
<feature type="domain" description="Histidine kinase/HSP90-like ATPase" evidence="1">
    <location>
        <begin position="1"/>
        <end position="56"/>
    </location>
</feature>
<dbReference type="Pfam" id="PF02518">
    <property type="entry name" value="HATPase_c"/>
    <property type="match status" value="1"/>
</dbReference>
<dbReference type="InterPro" id="IPR036890">
    <property type="entry name" value="HATPase_C_sf"/>
</dbReference>
<dbReference type="Proteomes" id="UP000789359">
    <property type="component" value="Unassembled WGS sequence"/>
</dbReference>
<evidence type="ECO:0000313" key="2">
    <source>
        <dbReference type="EMBL" id="CAD7288640.1"/>
    </source>
</evidence>
<proteinExistence type="predicted"/>
<accession>A0ABN7KBV3</accession>
<dbReference type="InterPro" id="IPR003594">
    <property type="entry name" value="HATPase_dom"/>
</dbReference>
<sequence length="58" mass="6565">MSKEQIAKIFDRYTRFNANQGGFGIGLSVVKECCKNNDINIQCQSSPNSDTTFMLSWK</sequence>
<gene>
    <name evidence="2" type="ORF">LMG8286_01419</name>
</gene>
<protein>
    <recommendedName>
        <fullName evidence="1">Histidine kinase/HSP90-like ATPase domain-containing protein</fullName>
    </recommendedName>
</protein>
<name>A0ABN7KBV3_9BACT</name>
<comment type="caution">
    <text evidence="2">The sequence shown here is derived from an EMBL/GenBank/DDBJ whole genome shotgun (WGS) entry which is preliminary data.</text>
</comment>